<dbReference type="Proteomes" id="UP000271162">
    <property type="component" value="Unassembled WGS sequence"/>
</dbReference>
<organism evidence="4">
    <name type="scientific">Nippostrongylus brasiliensis</name>
    <name type="common">Rat hookworm</name>
    <dbReference type="NCBI Taxonomy" id="27835"/>
    <lineage>
        <taxon>Eukaryota</taxon>
        <taxon>Metazoa</taxon>
        <taxon>Ecdysozoa</taxon>
        <taxon>Nematoda</taxon>
        <taxon>Chromadorea</taxon>
        <taxon>Rhabditida</taxon>
        <taxon>Rhabditina</taxon>
        <taxon>Rhabditomorpha</taxon>
        <taxon>Strongyloidea</taxon>
        <taxon>Heligmosomidae</taxon>
        <taxon>Nippostrongylus</taxon>
    </lineage>
</organism>
<reference evidence="2 3" key="2">
    <citation type="submission" date="2018-11" db="EMBL/GenBank/DDBJ databases">
        <authorList>
            <consortium name="Pathogen Informatics"/>
        </authorList>
    </citation>
    <scope>NUCLEOTIDE SEQUENCE [LARGE SCALE GENOMIC DNA]</scope>
</reference>
<dbReference type="EMBL" id="UYSL01020209">
    <property type="protein sequence ID" value="VDL73430.1"/>
    <property type="molecule type" value="Genomic_DNA"/>
</dbReference>
<dbReference type="WBParaSite" id="NBR_0000984001-mRNA-1">
    <property type="protein sequence ID" value="NBR_0000984001-mRNA-1"/>
    <property type="gene ID" value="NBR_0000984001"/>
</dbReference>
<evidence type="ECO:0000313" key="4">
    <source>
        <dbReference type="WBParaSite" id="NBR_0000984001-mRNA-1"/>
    </source>
</evidence>
<feature type="region of interest" description="Disordered" evidence="1">
    <location>
        <begin position="1"/>
        <end position="172"/>
    </location>
</feature>
<evidence type="ECO:0000256" key="1">
    <source>
        <dbReference type="SAM" id="MobiDB-lite"/>
    </source>
</evidence>
<evidence type="ECO:0000313" key="3">
    <source>
        <dbReference type="Proteomes" id="UP000271162"/>
    </source>
</evidence>
<gene>
    <name evidence="2" type="ORF">NBR_LOCUS9841</name>
</gene>
<sequence length="172" mass="19395">MYESSGKSRNHLVWSTKSTNHKQWKGSASYWQFQKSKSKKRPAKAAADQEPPWEAKNCGQEVAEVIKRKAAEAESRDREVDEVSSKQHWHQEEGKISVKKSQNEKSTKVMEMESRSREADELENHDQGETDEVANRGPLTAVVAKQIPKRCSDGEAAPEAGARTTSVEKSRK</sequence>
<reference evidence="4" key="1">
    <citation type="submission" date="2017-02" db="UniProtKB">
        <authorList>
            <consortium name="WormBaseParasite"/>
        </authorList>
    </citation>
    <scope>IDENTIFICATION</scope>
</reference>
<keyword evidence="3" id="KW-1185">Reference proteome</keyword>
<proteinExistence type="predicted"/>
<evidence type="ECO:0000313" key="2">
    <source>
        <dbReference type="EMBL" id="VDL73430.1"/>
    </source>
</evidence>
<protein>
    <submittedName>
        <fullName evidence="4">Hva1_TUDOR domain-containing protein</fullName>
    </submittedName>
</protein>
<feature type="compositionally biased region" description="Basic and acidic residues" evidence="1">
    <location>
        <begin position="64"/>
        <end position="128"/>
    </location>
</feature>
<accession>A0A0N4Y2B3</accession>
<name>A0A0N4Y2B3_NIPBR</name>
<dbReference type="AlphaFoldDB" id="A0A0N4Y2B3"/>